<dbReference type="EMBL" id="KN551858">
    <property type="protein sequence ID" value="KHJ91722.1"/>
    <property type="molecule type" value="Genomic_DNA"/>
</dbReference>
<dbReference type="Proteomes" id="UP000053660">
    <property type="component" value="Unassembled WGS sequence"/>
</dbReference>
<accession>A0A0B1T7F7</accession>
<organism evidence="9 10">
    <name type="scientific">Oesophagostomum dentatum</name>
    <name type="common">Nodular worm</name>
    <dbReference type="NCBI Taxonomy" id="61180"/>
    <lineage>
        <taxon>Eukaryota</taxon>
        <taxon>Metazoa</taxon>
        <taxon>Ecdysozoa</taxon>
        <taxon>Nematoda</taxon>
        <taxon>Chromadorea</taxon>
        <taxon>Rhabditida</taxon>
        <taxon>Rhabditina</taxon>
        <taxon>Rhabditomorpha</taxon>
        <taxon>Strongyloidea</taxon>
        <taxon>Strongylidae</taxon>
        <taxon>Oesophagostomum</taxon>
    </lineage>
</organism>
<evidence type="ECO:0000256" key="1">
    <source>
        <dbReference type="ARBA" id="ARBA00004141"/>
    </source>
</evidence>
<keyword evidence="5 7" id="KW-0472">Membrane</keyword>
<evidence type="ECO:0000313" key="9">
    <source>
        <dbReference type="EMBL" id="KHJ91722.1"/>
    </source>
</evidence>
<dbReference type="GO" id="GO:0005886">
    <property type="term" value="C:plasma membrane"/>
    <property type="evidence" value="ECO:0007669"/>
    <property type="project" value="TreeGrafter"/>
</dbReference>
<keyword evidence="3 7" id="KW-0812">Transmembrane</keyword>
<feature type="domain" description="SSD" evidence="8">
    <location>
        <begin position="1"/>
        <end position="98"/>
    </location>
</feature>
<dbReference type="AlphaFoldDB" id="A0A0B1T7F7"/>
<keyword evidence="6" id="KW-0325">Glycoprotein</keyword>
<dbReference type="OrthoDB" id="5819432at2759"/>
<dbReference type="InterPro" id="IPR000731">
    <property type="entry name" value="SSD"/>
</dbReference>
<sequence>MGVIGVVSALTAIISSTGLLLLLGVTFVDMCTVMPFLSLTIGIDDSFLMLAAWHETPRHLAVTDRIRMSMQHAAVSISITTLTDALAFLIGAIAPLPANAIDRRMWYQKFFEDFYAPFITTKWMILFSLLLFSSYVAAAVIGSQRVVVGFDLINIVLAESRPRRFLEIRKKFFPEDVSRMDIAVMKPPRMEVASERRYFLELLEKFEVLLNSESASVESGRSSTDFWYFSFKTYVQNLGFGDAWKNIEENEESFTENLRGFLMANDKFSYDILKYPNGSTKAFRLTTRLRNVSTDELIYQCAGTIRHLCDENPQYGLSTYPPLWNLADQYEIMWPQTIQDLYISVAVMLCVAMLFIPQPLCAPLIGLSIASVALGVLGIMPFIGVNLDATSMITIAMSVGFSVGEC</sequence>
<evidence type="ECO:0000256" key="6">
    <source>
        <dbReference type="ARBA" id="ARBA00023180"/>
    </source>
</evidence>
<evidence type="ECO:0000256" key="5">
    <source>
        <dbReference type="ARBA" id="ARBA00023136"/>
    </source>
</evidence>
<dbReference type="GO" id="GO:0030659">
    <property type="term" value="C:cytoplasmic vesicle membrane"/>
    <property type="evidence" value="ECO:0007669"/>
    <property type="project" value="TreeGrafter"/>
</dbReference>
<comment type="subcellular location">
    <subcellularLocation>
        <location evidence="1">Membrane</location>
        <topology evidence="1">Multi-pass membrane protein</topology>
    </subcellularLocation>
</comment>
<dbReference type="PROSITE" id="PS50156">
    <property type="entry name" value="SSD"/>
    <property type="match status" value="1"/>
</dbReference>
<evidence type="ECO:0000256" key="7">
    <source>
        <dbReference type="SAM" id="Phobius"/>
    </source>
</evidence>
<feature type="transmembrane region" description="Helical" evidence="7">
    <location>
        <begin position="73"/>
        <end position="94"/>
    </location>
</feature>
<gene>
    <name evidence="9" type="ORF">OESDEN_08402</name>
</gene>
<dbReference type="GO" id="GO:0006897">
    <property type="term" value="P:endocytosis"/>
    <property type="evidence" value="ECO:0007669"/>
    <property type="project" value="TreeGrafter"/>
</dbReference>
<evidence type="ECO:0000256" key="4">
    <source>
        <dbReference type="ARBA" id="ARBA00022989"/>
    </source>
</evidence>
<evidence type="ECO:0000256" key="3">
    <source>
        <dbReference type="ARBA" id="ARBA00022692"/>
    </source>
</evidence>
<name>A0A0B1T7F7_OESDE</name>
<dbReference type="GO" id="GO:0018996">
    <property type="term" value="P:molting cycle, collagen and cuticulin-based cuticle"/>
    <property type="evidence" value="ECO:0007669"/>
    <property type="project" value="TreeGrafter"/>
</dbReference>
<dbReference type="InterPro" id="IPR003392">
    <property type="entry name" value="PTHD_SSD"/>
</dbReference>
<comment type="similarity">
    <text evidence="2">Belongs to the patched family.</text>
</comment>
<feature type="transmembrane region" description="Helical" evidence="7">
    <location>
        <begin position="341"/>
        <end position="358"/>
    </location>
</feature>
<evidence type="ECO:0000313" key="10">
    <source>
        <dbReference type="Proteomes" id="UP000053660"/>
    </source>
</evidence>
<evidence type="ECO:0000256" key="2">
    <source>
        <dbReference type="ARBA" id="ARBA00005585"/>
    </source>
</evidence>
<dbReference type="SUPFAM" id="SSF82866">
    <property type="entry name" value="Multidrug efflux transporter AcrB transmembrane domain"/>
    <property type="match status" value="2"/>
</dbReference>
<dbReference type="PANTHER" id="PTHR10796:SF124">
    <property type="entry name" value="SSD DOMAIN-CONTAINING PROTEIN"/>
    <property type="match status" value="1"/>
</dbReference>
<feature type="transmembrane region" description="Helical" evidence="7">
    <location>
        <begin position="114"/>
        <end position="141"/>
    </location>
</feature>
<reference evidence="9 10" key="1">
    <citation type="submission" date="2014-03" db="EMBL/GenBank/DDBJ databases">
        <title>Draft genome of the hookworm Oesophagostomum dentatum.</title>
        <authorList>
            <person name="Mitreva M."/>
        </authorList>
    </citation>
    <scope>NUCLEOTIDE SEQUENCE [LARGE SCALE GENOMIC DNA]</scope>
    <source>
        <strain evidence="9 10">OD-Hann</strain>
    </source>
</reference>
<protein>
    <submittedName>
        <fullName evidence="9">Patched family protein</fullName>
    </submittedName>
</protein>
<feature type="transmembrane region" description="Helical" evidence="7">
    <location>
        <begin position="364"/>
        <end position="387"/>
    </location>
</feature>
<evidence type="ECO:0000259" key="8">
    <source>
        <dbReference type="PROSITE" id="PS50156"/>
    </source>
</evidence>
<keyword evidence="10" id="KW-1185">Reference proteome</keyword>
<feature type="transmembrane region" description="Helical" evidence="7">
    <location>
        <begin position="7"/>
        <end position="27"/>
    </location>
</feature>
<dbReference type="InterPro" id="IPR051697">
    <property type="entry name" value="Patched_domain-protein"/>
</dbReference>
<keyword evidence="4 7" id="KW-1133">Transmembrane helix</keyword>
<dbReference type="PANTHER" id="PTHR10796">
    <property type="entry name" value="PATCHED-RELATED"/>
    <property type="match status" value="1"/>
</dbReference>
<dbReference type="Gene3D" id="1.20.1640.10">
    <property type="entry name" value="Multidrug efflux transporter AcrB transmembrane domain"/>
    <property type="match status" value="2"/>
</dbReference>
<proteinExistence type="inferred from homology"/>
<dbReference type="Pfam" id="PF02460">
    <property type="entry name" value="Patched"/>
    <property type="match status" value="1"/>
</dbReference>